<evidence type="ECO:0000313" key="2">
    <source>
        <dbReference type="EMBL" id="QJR13882.1"/>
    </source>
</evidence>
<keyword evidence="1" id="KW-0732">Signal</keyword>
<accession>A0A6M4H3M2</accession>
<evidence type="ECO:0008006" key="4">
    <source>
        <dbReference type="Google" id="ProtNLM"/>
    </source>
</evidence>
<feature type="signal peptide" evidence="1">
    <location>
        <begin position="1"/>
        <end position="25"/>
    </location>
</feature>
<dbReference type="InParanoid" id="A0A6M4H3M2"/>
<feature type="chain" id="PRO_5026775663" description="WxL domain-containing protein" evidence="1">
    <location>
        <begin position="26"/>
        <end position="200"/>
    </location>
</feature>
<reference evidence="2 3" key="1">
    <citation type="submission" date="2020-04" db="EMBL/GenBank/DDBJ databases">
        <title>Usitatibacter rugosus gen. nov., sp. nov. and Usitatibacter palustris sp. nov., novel members of Usitatibacteraceae fam. nov. within the order Nitrosomonadales isolated from soil.</title>
        <authorList>
            <person name="Huber K.J."/>
            <person name="Neumann-Schaal M."/>
            <person name="Geppert A."/>
            <person name="Luckner M."/>
            <person name="Wanner G."/>
            <person name="Overmann J."/>
        </authorList>
    </citation>
    <scope>NUCLEOTIDE SEQUENCE [LARGE SCALE GENOMIC DNA]</scope>
    <source>
        <strain evidence="2 3">Swamp67</strain>
    </source>
</reference>
<gene>
    <name evidence="2" type="ORF">DSM104440_00672</name>
</gene>
<dbReference type="RefSeq" id="WP_171160620.1">
    <property type="nucleotide sequence ID" value="NZ_CP053073.1"/>
</dbReference>
<sequence>MNTNLKKLAAALAIAGASVSGSALAASGTDTATPFSVANNVNFQIIIPAFLYFRVGVDTGTPDTVVFTVPAATVGTGAVASTGGDAGGTASNVAVRANNGQVTVTATVSSATGLGTGTASDGFINFNTISVTPSNANLTAPALSNAGGGTSTPVLGCDVACAGLGKVTNRAGTWTWSYSNATVPSAGTYTGVATYTATMP</sequence>
<name>A0A6M4H3M2_9PROT</name>
<proteinExistence type="predicted"/>
<dbReference type="KEGG" id="upl:DSM104440_00672"/>
<organism evidence="2 3">
    <name type="scientific">Usitatibacter palustris</name>
    <dbReference type="NCBI Taxonomy" id="2732487"/>
    <lineage>
        <taxon>Bacteria</taxon>
        <taxon>Pseudomonadati</taxon>
        <taxon>Pseudomonadota</taxon>
        <taxon>Betaproteobacteria</taxon>
        <taxon>Nitrosomonadales</taxon>
        <taxon>Usitatibacteraceae</taxon>
        <taxon>Usitatibacter</taxon>
    </lineage>
</organism>
<dbReference type="AlphaFoldDB" id="A0A6M4H3M2"/>
<keyword evidence="3" id="KW-1185">Reference proteome</keyword>
<evidence type="ECO:0000313" key="3">
    <source>
        <dbReference type="Proteomes" id="UP000503096"/>
    </source>
</evidence>
<dbReference type="Proteomes" id="UP000503096">
    <property type="component" value="Chromosome"/>
</dbReference>
<protein>
    <recommendedName>
        <fullName evidence="4">WxL domain-containing protein</fullName>
    </recommendedName>
</protein>
<evidence type="ECO:0000256" key="1">
    <source>
        <dbReference type="SAM" id="SignalP"/>
    </source>
</evidence>
<dbReference type="EMBL" id="CP053073">
    <property type="protein sequence ID" value="QJR13882.1"/>
    <property type="molecule type" value="Genomic_DNA"/>
</dbReference>